<gene>
    <name evidence="2" type="ORF">CMUS01_14521</name>
</gene>
<comment type="caution">
    <text evidence="2">The sequence shown here is derived from an EMBL/GenBank/DDBJ whole genome shotgun (WGS) entry which is preliminary data.</text>
</comment>
<evidence type="ECO:0000313" key="3">
    <source>
        <dbReference type="Proteomes" id="UP000639643"/>
    </source>
</evidence>
<evidence type="ECO:0000313" key="2">
    <source>
        <dbReference type="EMBL" id="KAF6805841.1"/>
    </source>
</evidence>
<proteinExistence type="predicted"/>
<protein>
    <submittedName>
        <fullName evidence="2">Uncharacterized protein</fullName>
    </submittedName>
</protein>
<feature type="region of interest" description="Disordered" evidence="1">
    <location>
        <begin position="528"/>
        <end position="547"/>
    </location>
</feature>
<accession>A0A8H6J491</accession>
<sequence>METFFPPLASQRERRARHGQPKDTFLPPSVPSVHGHAFLMMGWIMDEHAQSDTYRGQVTSVLCPLDFHVSSYVLAPSRLLDHHHQHQHQLQAISWPLLHSSAPPPTVPRLMGASLRLSPVVPGTTHHPFIRLTRPRLRSIGSRTARTHDRRERLAPRHSSVLCDDAGRPRTDVGRPLPTTTIAVLISDRDSDSLHVYAWYYYREGTRPQTPTAVWERETISSHGAGSAVSGQLYLHLAPAAHRPCAAAALQHPAKGSDPRRQQHRVAQKFSSGWDDSRLDLQGNANIMALLAPSRGLSRGYADQIGPKRTAARPAASTRPDQPRALAIIRPDKLVCRLLAILDQGPRASSPRVSSLQYPLQIDEATIGIASVRPHPQRNPRWTSPRARRPDASDAPVSPTSWRRPASGHLFECYDASMLRHLQCSLEPGCLAWRYAVDVRNSLAATQYTGRTQDAAWDNARRNGFFLTDSNHVAWWSDGSCRHGCHPPGGWPSSPSTRWIAEGRCKDRREASADLPLARTRVQASCAREDTSLSRRSASQQQLNTTG</sequence>
<dbReference type="Proteomes" id="UP000639643">
    <property type="component" value="Unassembled WGS sequence"/>
</dbReference>
<reference evidence="2" key="1">
    <citation type="journal article" date="2020" name="Phytopathology">
        <title>Genome Sequence Resources of Colletotrichum truncatum, C. plurivorum, C. musicola, and C. sojae: Four Species Pathogenic to Soybean (Glycine max).</title>
        <authorList>
            <person name="Rogerio F."/>
            <person name="Boufleur T.R."/>
            <person name="Ciampi-Guillardi M."/>
            <person name="Sukno S.A."/>
            <person name="Thon M.R."/>
            <person name="Massola Junior N.S."/>
            <person name="Baroncelli R."/>
        </authorList>
    </citation>
    <scope>NUCLEOTIDE SEQUENCE</scope>
    <source>
        <strain evidence="2">LFN0074</strain>
    </source>
</reference>
<name>A0A8H6J491_9PEZI</name>
<feature type="region of interest" description="Disordered" evidence="1">
    <location>
        <begin position="1"/>
        <end position="29"/>
    </location>
</feature>
<evidence type="ECO:0000256" key="1">
    <source>
        <dbReference type="SAM" id="MobiDB-lite"/>
    </source>
</evidence>
<feature type="compositionally biased region" description="Low complexity" evidence="1">
    <location>
        <begin position="534"/>
        <end position="547"/>
    </location>
</feature>
<dbReference type="EMBL" id="WIGM01001057">
    <property type="protein sequence ID" value="KAF6805841.1"/>
    <property type="molecule type" value="Genomic_DNA"/>
</dbReference>
<organism evidence="2 3">
    <name type="scientific">Colletotrichum musicola</name>
    <dbReference type="NCBI Taxonomy" id="2175873"/>
    <lineage>
        <taxon>Eukaryota</taxon>
        <taxon>Fungi</taxon>
        <taxon>Dikarya</taxon>
        <taxon>Ascomycota</taxon>
        <taxon>Pezizomycotina</taxon>
        <taxon>Sordariomycetes</taxon>
        <taxon>Hypocreomycetidae</taxon>
        <taxon>Glomerellales</taxon>
        <taxon>Glomerellaceae</taxon>
        <taxon>Colletotrichum</taxon>
        <taxon>Colletotrichum orchidearum species complex</taxon>
    </lineage>
</organism>
<dbReference type="AlphaFoldDB" id="A0A8H6J491"/>
<keyword evidence="3" id="KW-1185">Reference proteome</keyword>
<feature type="region of interest" description="Disordered" evidence="1">
    <location>
        <begin position="373"/>
        <end position="401"/>
    </location>
</feature>